<proteinExistence type="predicted"/>
<evidence type="ECO:0000313" key="1">
    <source>
        <dbReference type="EMBL" id="MBX60051.1"/>
    </source>
</evidence>
<sequence length="26" mass="2924">MPNTTGHCVPLLSYNLLEFIAQYSVL</sequence>
<name>A0A2P2PZ70_RHIMU</name>
<reference evidence="1" key="1">
    <citation type="submission" date="2018-02" db="EMBL/GenBank/DDBJ databases">
        <title>Rhizophora mucronata_Transcriptome.</title>
        <authorList>
            <person name="Meera S.P."/>
            <person name="Sreeshan A."/>
            <person name="Augustine A."/>
        </authorList>
    </citation>
    <scope>NUCLEOTIDE SEQUENCE</scope>
    <source>
        <tissue evidence="1">Leaf</tissue>
    </source>
</reference>
<dbReference type="EMBL" id="GGEC01079567">
    <property type="protein sequence ID" value="MBX60051.1"/>
    <property type="molecule type" value="Transcribed_RNA"/>
</dbReference>
<protein>
    <submittedName>
        <fullName evidence="1">Uncharacterized protein</fullName>
    </submittedName>
</protein>
<dbReference type="AlphaFoldDB" id="A0A2P2PZ70"/>
<accession>A0A2P2PZ70</accession>
<organism evidence="1">
    <name type="scientific">Rhizophora mucronata</name>
    <name type="common">Asiatic mangrove</name>
    <dbReference type="NCBI Taxonomy" id="61149"/>
    <lineage>
        <taxon>Eukaryota</taxon>
        <taxon>Viridiplantae</taxon>
        <taxon>Streptophyta</taxon>
        <taxon>Embryophyta</taxon>
        <taxon>Tracheophyta</taxon>
        <taxon>Spermatophyta</taxon>
        <taxon>Magnoliopsida</taxon>
        <taxon>eudicotyledons</taxon>
        <taxon>Gunneridae</taxon>
        <taxon>Pentapetalae</taxon>
        <taxon>rosids</taxon>
        <taxon>fabids</taxon>
        <taxon>Malpighiales</taxon>
        <taxon>Rhizophoraceae</taxon>
        <taxon>Rhizophora</taxon>
    </lineage>
</organism>